<comment type="similarity">
    <text evidence="5">Belongs to the SAT4 family.</text>
</comment>
<dbReference type="RefSeq" id="XP_040721123.1">
    <property type="nucleotide sequence ID" value="XM_040857144.1"/>
</dbReference>
<gene>
    <name evidence="9" type="ORF">BCR38DRAFT_359048</name>
</gene>
<feature type="transmembrane region" description="Helical" evidence="7">
    <location>
        <begin position="149"/>
        <end position="172"/>
    </location>
</feature>
<sequence>MGWSRLYVDDYLMILAAFIYAAETYLAWSVDAHWYGIANNGMTDEERAAVIPGSHEEYLRIGGSKTQIAGQNSYTALLWTLKLSVCFFYLRLTQSLQGYEQRIKIGFAVICVTWIWTHLTLLAGCFPFGKYWQINPDPGNFCQAAISHLFIFTCVCLDVITDTYLMSIPLPMMWKAGISNGKKFGLCALFSGAFFVMAAAILRCVFLMENSKTGASQSGAWACRETFVSVIVSNLPPIWSSSRISWRRFNDTSSRRCKRHSGPSANSGQSSSKHTDASSQPKSRSSEPEKVPEV</sequence>
<feature type="transmembrane region" description="Helical" evidence="7">
    <location>
        <begin position="184"/>
        <end position="208"/>
    </location>
</feature>
<evidence type="ECO:0000256" key="1">
    <source>
        <dbReference type="ARBA" id="ARBA00004141"/>
    </source>
</evidence>
<organism evidence="9 10">
    <name type="scientific">Pseudomassariella vexata</name>
    <dbReference type="NCBI Taxonomy" id="1141098"/>
    <lineage>
        <taxon>Eukaryota</taxon>
        <taxon>Fungi</taxon>
        <taxon>Dikarya</taxon>
        <taxon>Ascomycota</taxon>
        <taxon>Pezizomycotina</taxon>
        <taxon>Sordariomycetes</taxon>
        <taxon>Xylariomycetidae</taxon>
        <taxon>Amphisphaeriales</taxon>
        <taxon>Pseudomassariaceae</taxon>
        <taxon>Pseudomassariella</taxon>
    </lineage>
</organism>
<proteinExistence type="inferred from homology"/>
<keyword evidence="10" id="KW-1185">Reference proteome</keyword>
<feature type="compositionally biased region" description="Low complexity" evidence="6">
    <location>
        <begin position="262"/>
        <end position="272"/>
    </location>
</feature>
<feature type="transmembrane region" description="Helical" evidence="7">
    <location>
        <begin position="74"/>
        <end position="93"/>
    </location>
</feature>
<dbReference type="GeneID" id="63773356"/>
<feature type="domain" description="Rhodopsin" evidence="8">
    <location>
        <begin position="5"/>
        <end position="240"/>
    </location>
</feature>
<dbReference type="AlphaFoldDB" id="A0A1Y2EIY3"/>
<dbReference type="GO" id="GO:0016020">
    <property type="term" value="C:membrane"/>
    <property type="evidence" value="ECO:0007669"/>
    <property type="project" value="UniProtKB-SubCell"/>
</dbReference>
<comment type="caution">
    <text evidence="9">The sequence shown here is derived from an EMBL/GenBank/DDBJ whole genome shotgun (WGS) entry which is preliminary data.</text>
</comment>
<keyword evidence="4 7" id="KW-0472">Membrane</keyword>
<evidence type="ECO:0000256" key="2">
    <source>
        <dbReference type="ARBA" id="ARBA00022692"/>
    </source>
</evidence>
<dbReference type="PANTHER" id="PTHR33048">
    <property type="entry name" value="PTH11-LIKE INTEGRAL MEMBRANE PROTEIN (AFU_ORTHOLOGUE AFUA_5G11245)"/>
    <property type="match status" value="1"/>
</dbReference>
<comment type="subcellular location">
    <subcellularLocation>
        <location evidence="1">Membrane</location>
        <topology evidence="1">Multi-pass membrane protein</topology>
    </subcellularLocation>
</comment>
<dbReference type="PANTHER" id="PTHR33048:SF2">
    <property type="entry name" value="SRPK"/>
    <property type="match status" value="1"/>
</dbReference>
<name>A0A1Y2EIY3_9PEZI</name>
<feature type="region of interest" description="Disordered" evidence="6">
    <location>
        <begin position="254"/>
        <end position="294"/>
    </location>
</feature>
<evidence type="ECO:0000313" key="9">
    <source>
        <dbReference type="EMBL" id="ORY71531.1"/>
    </source>
</evidence>
<evidence type="ECO:0000313" key="10">
    <source>
        <dbReference type="Proteomes" id="UP000193689"/>
    </source>
</evidence>
<evidence type="ECO:0000256" key="3">
    <source>
        <dbReference type="ARBA" id="ARBA00022989"/>
    </source>
</evidence>
<dbReference type="EMBL" id="MCFJ01000001">
    <property type="protein sequence ID" value="ORY71531.1"/>
    <property type="molecule type" value="Genomic_DNA"/>
</dbReference>
<dbReference type="InterPro" id="IPR049326">
    <property type="entry name" value="Rhodopsin_dom_fungi"/>
</dbReference>
<evidence type="ECO:0000256" key="7">
    <source>
        <dbReference type="SAM" id="Phobius"/>
    </source>
</evidence>
<dbReference type="OrthoDB" id="2988756at2759"/>
<reference evidence="9 10" key="1">
    <citation type="submission" date="2016-07" db="EMBL/GenBank/DDBJ databases">
        <title>Pervasive Adenine N6-methylation of Active Genes in Fungi.</title>
        <authorList>
            <consortium name="DOE Joint Genome Institute"/>
            <person name="Mondo S.J."/>
            <person name="Dannebaum R.O."/>
            <person name="Kuo R.C."/>
            <person name="Labutti K."/>
            <person name="Haridas S."/>
            <person name="Kuo A."/>
            <person name="Salamov A."/>
            <person name="Ahrendt S.R."/>
            <person name="Lipzen A."/>
            <person name="Sullivan W."/>
            <person name="Andreopoulos W.B."/>
            <person name="Clum A."/>
            <person name="Lindquist E."/>
            <person name="Daum C."/>
            <person name="Ramamoorthy G.K."/>
            <person name="Gryganskyi A."/>
            <person name="Culley D."/>
            <person name="Magnuson J.K."/>
            <person name="James T.Y."/>
            <person name="O'Malley M.A."/>
            <person name="Stajich J.E."/>
            <person name="Spatafora J.W."/>
            <person name="Visel A."/>
            <person name="Grigoriev I.V."/>
        </authorList>
    </citation>
    <scope>NUCLEOTIDE SEQUENCE [LARGE SCALE GENOMIC DNA]</scope>
    <source>
        <strain evidence="9 10">CBS 129021</strain>
    </source>
</reference>
<evidence type="ECO:0000259" key="8">
    <source>
        <dbReference type="Pfam" id="PF20684"/>
    </source>
</evidence>
<evidence type="ECO:0000256" key="4">
    <source>
        <dbReference type="ARBA" id="ARBA00023136"/>
    </source>
</evidence>
<feature type="compositionally biased region" description="Basic and acidic residues" evidence="6">
    <location>
        <begin position="284"/>
        <end position="294"/>
    </location>
</feature>
<feature type="transmembrane region" description="Helical" evidence="7">
    <location>
        <begin position="12"/>
        <end position="30"/>
    </location>
</feature>
<dbReference type="STRING" id="1141098.A0A1Y2EIY3"/>
<dbReference type="Proteomes" id="UP000193689">
    <property type="component" value="Unassembled WGS sequence"/>
</dbReference>
<protein>
    <recommendedName>
        <fullName evidence="8">Rhodopsin domain-containing protein</fullName>
    </recommendedName>
</protein>
<evidence type="ECO:0000256" key="6">
    <source>
        <dbReference type="SAM" id="MobiDB-lite"/>
    </source>
</evidence>
<evidence type="ECO:0000256" key="5">
    <source>
        <dbReference type="ARBA" id="ARBA00038359"/>
    </source>
</evidence>
<keyword evidence="3 7" id="KW-1133">Transmembrane helix</keyword>
<dbReference type="InParanoid" id="A0A1Y2EIY3"/>
<feature type="transmembrane region" description="Helical" evidence="7">
    <location>
        <begin position="105"/>
        <end position="129"/>
    </location>
</feature>
<dbReference type="InterPro" id="IPR052337">
    <property type="entry name" value="SAT4-like"/>
</dbReference>
<keyword evidence="2 7" id="KW-0812">Transmembrane</keyword>
<dbReference type="Pfam" id="PF20684">
    <property type="entry name" value="Fung_rhodopsin"/>
    <property type="match status" value="1"/>
</dbReference>
<accession>A0A1Y2EIY3</accession>